<accession>A0A0V0QUS9</accession>
<keyword evidence="1" id="KW-0812">Transmembrane</keyword>
<keyword evidence="4" id="KW-1185">Reference proteome</keyword>
<dbReference type="AlphaFoldDB" id="A0A0V0QUS9"/>
<evidence type="ECO:0000313" key="4">
    <source>
        <dbReference type="Proteomes" id="UP000054937"/>
    </source>
</evidence>
<dbReference type="Pfam" id="PF03283">
    <property type="entry name" value="PAE"/>
    <property type="match status" value="1"/>
</dbReference>
<evidence type="ECO:0000259" key="2">
    <source>
        <dbReference type="PROSITE" id="PS50076"/>
    </source>
</evidence>
<dbReference type="PANTHER" id="PTHR21562:SF83">
    <property type="entry name" value="PECTIN ACETYLESTERASE 4"/>
    <property type="match status" value="1"/>
</dbReference>
<dbReference type="PANTHER" id="PTHR21562">
    <property type="entry name" value="NOTUM-RELATED"/>
    <property type="match status" value="1"/>
</dbReference>
<keyword evidence="1" id="KW-1133">Transmembrane helix</keyword>
<dbReference type="InterPro" id="IPR036869">
    <property type="entry name" value="J_dom_sf"/>
</dbReference>
<feature type="transmembrane region" description="Helical" evidence="1">
    <location>
        <begin position="252"/>
        <end position="273"/>
    </location>
</feature>
<dbReference type="InParanoid" id="A0A0V0QUS9"/>
<dbReference type="EMBL" id="LDAU01000102">
    <property type="protein sequence ID" value="KRX06034.1"/>
    <property type="molecule type" value="Genomic_DNA"/>
</dbReference>
<evidence type="ECO:0000313" key="3">
    <source>
        <dbReference type="EMBL" id="KRX06034.1"/>
    </source>
</evidence>
<dbReference type="PRINTS" id="PR00625">
    <property type="entry name" value="JDOMAIN"/>
</dbReference>
<reference evidence="3 4" key="1">
    <citation type="journal article" date="2015" name="Sci. Rep.">
        <title>Genome of the facultative scuticociliatosis pathogen Pseudocohnilembus persalinus provides insight into its virulence through horizontal gene transfer.</title>
        <authorList>
            <person name="Xiong J."/>
            <person name="Wang G."/>
            <person name="Cheng J."/>
            <person name="Tian M."/>
            <person name="Pan X."/>
            <person name="Warren A."/>
            <person name="Jiang C."/>
            <person name="Yuan D."/>
            <person name="Miao W."/>
        </authorList>
    </citation>
    <scope>NUCLEOTIDE SEQUENCE [LARGE SCALE GENOMIC DNA]</scope>
    <source>
        <strain evidence="3">36N120E</strain>
    </source>
</reference>
<dbReference type="OrthoDB" id="2015280at2759"/>
<name>A0A0V0QUS9_PSEPJ</name>
<evidence type="ECO:0000256" key="1">
    <source>
        <dbReference type="SAM" id="Phobius"/>
    </source>
</evidence>
<dbReference type="InterPro" id="IPR001623">
    <property type="entry name" value="DnaJ_domain"/>
</dbReference>
<dbReference type="InterPro" id="IPR004963">
    <property type="entry name" value="PAE/NOTUM"/>
</dbReference>
<organism evidence="3 4">
    <name type="scientific">Pseudocohnilembus persalinus</name>
    <name type="common">Ciliate</name>
    <dbReference type="NCBI Taxonomy" id="266149"/>
    <lineage>
        <taxon>Eukaryota</taxon>
        <taxon>Sar</taxon>
        <taxon>Alveolata</taxon>
        <taxon>Ciliophora</taxon>
        <taxon>Intramacronucleata</taxon>
        <taxon>Oligohymenophorea</taxon>
        <taxon>Scuticociliatia</taxon>
        <taxon>Philasterida</taxon>
        <taxon>Pseudocohnilembidae</taxon>
        <taxon>Pseudocohnilembus</taxon>
    </lineage>
</organism>
<dbReference type="SMART" id="SM00271">
    <property type="entry name" value="DnaJ"/>
    <property type="match status" value="1"/>
</dbReference>
<protein>
    <submittedName>
        <fullName evidence="3">DnaJ domain</fullName>
    </submittedName>
</protein>
<keyword evidence="1" id="KW-0472">Membrane</keyword>
<dbReference type="SUPFAM" id="SSF46565">
    <property type="entry name" value="Chaperone J-domain"/>
    <property type="match status" value="1"/>
</dbReference>
<dbReference type="PROSITE" id="PS50076">
    <property type="entry name" value="DNAJ_2"/>
    <property type="match status" value="1"/>
</dbReference>
<dbReference type="Gene3D" id="1.10.287.110">
    <property type="entry name" value="DnaJ domain"/>
    <property type="match status" value="1"/>
</dbReference>
<dbReference type="Proteomes" id="UP000054937">
    <property type="component" value="Unassembled WGS sequence"/>
</dbReference>
<sequence length="698" mass="81052">MQVLNKLSLSKQLKFIKNYKSQQNKNIQYSLLQNKHVSLNKIFVYNFATHSFDLKPPQCYYKVLNVSSSARPNEIKKAFLQLAKKYHPDTNPDKQESEKFKEVSQAYKVLSDKEKRKIYDEHQGLNSFWSHDNVNENFGENQENYDEFLNRKRTYNDADFEEMNIKNAKDLDEEVNKYFQNKYFKNPEMNKKTPDGIENPFELTAKLYRQHRDNIEKRKQEYDTFFPGSEKMYYEKKEDEQKLKQKGMAMNLFNAFKIPIGLFFVFITGSAIIKGFSESNQQKKELEKMQMVTEGKGYRTKFLPINASEKLDLILISQEEYPDTACLDGSPTGLYFQKGWGDGKTKFVLFFEGGAACLSKTRNGMLNQCALRAKTFFGSSKFFTKQRLGRAILEDSEENNPRFYNWNKIYIPYCDGTLHQGYVEKTIKHLLFKLHFRGLPNTMATFDYAIKNLGLGDYETATDVLLTGSSAGGIAAQTFADILAEKLDKRTKYWVASDSGFFIDYYETGQDFIAQSMNVLMNVLDKDQILPKGCPLMGTDEQYKCVLPQNTVPLIKSDLYLIMSEYDAFSTRFLVGGLSCIHNRSFTNCDSEQMETLNNFRNKMIDDVRQVLYQKSNANAWLIACSQHTFFTFSSGYDQKIFQVPQHSGNTPQESLYQWMYSDKSERVDHIDSVKWPLNQPCNGMDKDQLEDQTLILE</sequence>
<gene>
    <name evidence="3" type="ORF">PPERSA_01112</name>
</gene>
<comment type="caution">
    <text evidence="3">The sequence shown here is derived from an EMBL/GenBank/DDBJ whole genome shotgun (WGS) entry which is preliminary data.</text>
</comment>
<dbReference type="Pfam" id="PF00226">
    <property type="entry name" value="DnaJ"/>
    <property type="match status" value="1"/>
</dbReference>
<proteinExistence type="predicted"/>
<feature type="domain" description="J" evidence="2">
    <location>
        <begin position="59"/>
        <end position="123"/>
    </location>
</feature>
<dbReference type="GO" id="GO:0016787">
    <property type="term" value="F:hydrolase activity"/>
    <property type="evidence" value="ECO:0007669"/>
    <property type="project" value="InterPro"/>
</dbReference>
<dbReference type="CDD" id="cd06257">
    <property type="entry name" value="DnaJ"/>
    <property type="match status" value="1"/>
</dbReference>